<comment type="caution">
    <text evidence="2">The sequence shown here is derived from an EMBL/GenBank/DDBJ whole genome shotgun (WGS) entry which is preliminary data.</text>
</comment>
<dbReference type="EMBL" id="CAJNOR010008652">
    <property type="protein sequence ID" value="CAF1635789.1"/>
    <property type="molecule type" value="Genomic_DNA"/>
</dbReference>
<dbReference type="OrthoDB" id="36970at2759"/>
<accession>A0A815WFB1</accession>
<dbReference type="Proteomes" id="UP000663828">
    <property type="component" value="Unassembled WGS sequence"/>
</dbReference>
<sequence length="707" mass="80068">MVEPEAKSPAIPSVLVKFCNLDSNRYLFVSDSQRSGTSEKYVVAKEGMNEERNIFELQGVVERPSFYIYNPTAKKYICLSSNTYQNADREVRTCQDRKDATLFDILIDAENKYYIYNIEYDQMLYVSRERVGDDSIVWSHKQEYRAELRSKFTVEPVPHPEKLNFVKLRKLSGEDIRYNSMSSSYYKRNTQDDKPVEDNILWALNQNCADLKGTAWDYTSNNTLPQDWIMQTPTQDGILLNSIENMLKDATSFVDVLTLNNIDGEFLKKLQDAINSYEKQQKKITIRIFLGVSADTIPGQGVSWLKNVCFNYYISDANLGEKVKEMAAALSNETCLKYVTIIVGAGGNPLYFGAERSFLSFALWWNHAKILTVDGRDALVGGINFWGTVYLDLFDPVHDLSMRVKGPAAASAQNFIDQFWRSMISIGSFVRPPSGFKIGEAVGRFVELLKNMTEAKPYFAISANYQEMNLPKDALKKPPNYDPVGFVKTGNIKIFGVGRRGGQYWGTEPGEIALVELIHSAKKDIYFSQQGLYYPTDTALNRWDALTDAIVCALVRGVSIKILVSRVTDSEGYHSVDSSTIKDTILDLVLDTMGNHRHGMMSDSPFVLSDVLKLAVRHTVSEKISVRHLKNKKDGKYARNHAKVIIVDNQAAYIGSQNAYPTERAVAFEIVMGYARLDEYGYVIVDEAKVNDLLNQYWNPLWNATTD</sequence>
<dbReference type="PANTHER" id="PTHR21248:SF22">
    <property type="entry name" value="PHOSPHOLIPASE D"/>
    <property type="match status" value="1"/>
</dbReference>
<dbReference type="Pfam" id="PF13091">
    <property type="entry name" value="PLDc_2"/>
    <property type="match status" value="1"/>
</dbReference>
<dbReference type="InterPro" id="IPR025202">
    <property type="entry name" value="PLD-like_dom"/>
</dbReference>
<protein>
    <recommendedName>
        <fullName evidence="1">PLD phosphodiesterase domain-containing protein</fullName>
    </recommendedName>
</protein>
<dbReference type="EMBL" id="CAJNOJ010001155">
    <property type="protein sequence ID" value="CAF1544571.1"/>
    <property type="molecule type" value="Genomic_DNA"/>
</dbReference>
<dbReference type="GO" id="GO:0030572">
    <property type="term" value="F:phosphatidyltransferase activity"/>
    <property type="evidence" value="ECO:0007669"/>
    <property type="project" value="UniProtKB-ARBA"/>
</dbReference>
<dbReference type="SMART" id="SM00155">
    <property type="entry name" value="PLDc"/>
    <property type="match status" value="2"/>
</dbReference>
<dbReference type="AlphaFoldDB" id="A0A815WFB1"/>
<evidence type="ECO:0000313" key="2">
    <source>
        <dbReference type="EMBL" id="CAF1544571.1"/>
    </source>
</evidence>
<gene>
    <name evidence="2" type="ORF">EDS130_LOCUS45565</name>
    <name evidence="3" type="ORF">XAT740_LOCUS52445</name>
</gene>
<dbReference type="PANTHER" id="PTHR21248">
    <property type="entry name" value="CARDIOLIPIN SYNTHASE"/>
    <property type="match status" value="1"/>
</dbReference>
<dbReference type="Proteomes" id="UP000663852">
    <property type="component" value="Unassembled WGS sequence"/>
</dbReference>
<reference evidence="2" key="1">
    <citation type="submission" date="2021-02" db="EMBL/GenBank/DDBJ databases">
        <authorList>
            <person name="Nowell W R."/>
        </authorList>
    </citation>
    <scope>NUCLEOTIDE SEQUENCE</scope>
</reference>
<dbReference type="Gene3D" id="3.30.870.10">
    <property type="entry name" value="Endonuclease Chain A"/>
    <property type="match status" value="2"/>
</dbReference>
<evidence type="ECO:0000259" key="1">
    <source>
        <dbReference type="PROSITE" id="PS50035"/>
    </source>
</evidence>
<evidence type="ECO:0000313" key="3">
    <source>
        <dbReference type="EMBL" id="CAF1635789.1"/>
    </source>
</evidence>
<dbReference type="PROSITE" id="PS50035">
    <property type="entry name" value="PLD"/>
    <property type="match status" value="2"/>
</dbReference>
<name>A0A815WFB1_ADIRI</name>
<organism evidence="2 5">
    <name type="scientific">Adineta ricciae</name>
    <name type="common">Rotifer</name>
    <dbReference type="NCBI Taxonomy" id="249248"/>
    <lineage>
        <taxon>Eukaryota</taxon>
        <taxon>Metazoa</taxon>
        <taxon>Spiralia</taxon>
        <taxon>Gnathifera</taxon>
        <taxon>Rotifera</taxon>
        <taxon>Eurotatoria</taxon>
        <taxon>Bdelloidea</taxon>
        <taxon>Adinetida</taxon>
        <taxon>Adinetidae</taxon>
        <taxon>Adineta</taxon>
    </lineage>
</organism>
<evidence type="ECO:0000313" key="4">
    <source>
        <dbReference type="Proteomes" id="UP000663828"/>
    </source>
</evidence>
<keyword evidence="4" id="KW-1185">Reference proteome</keyword>
<dbReference type="GO" id="GO:0032049">
    <property type="term" value="P:cardiolipin biosynthetic process"/>
    <property type="evidence" value="ECO:0007669"/>
    <property type="project" value="UniProtKB-ARBA"/>
</dbReference>
<dbReference type="InterPro" id="IPR001736">
    <property type="entry name" value="PLipase_D/transphosphatidylase"/>
</dbReference>
<proteinExistence type="predicted"/>
<evidence type="ECO:0000313" key="5">
    <source>
        <dbReference type="Proteomes" id="UP000663852"/>
    </source>
</evidence>
<dbReference type="SUPFAM" id="SSF56024">
    <property type="entry name" value="Phospholipase D/nuclease"/>
    <property type="match status" value="2"/>
</dbReference>
<feature type="domain" description="PLD phosphodiesterase" evidence="1">
    <location>
        <begin position="636"/>
        <end position="663"/>
    </location>
</feature>
<feature type="domain" description="PLD phosphodiesterase" evidence="1">
    <location>
        <begin position="362"/>
        <end position="389"/>
    </location>
</feature>